<evidence type="ECO:0000259" key="3">
    <source>
        <dbReference type="Pfam" id="PF06863"/>
    </source>
</evidence>
<evidence type="ECO:0000313" key="5">
    <source>
        <dbReference type="Proteomes" id="UP000035481"/>
    </source>
</evidence>
<name>A0A0G9H178_9GAMM</name>
<dbReference type="InterPro" id="IPR037050">
    <property type="entry name" value="DUF1254_sf"/>
</dbReference>
<feature type="domain" description="DUF1214" evidence="2">
    <location>
        <begin position="356"/>
        <end position="462"/>
    </location>
</feature>
<dbReference type="Gene3D" id="1.10.3360.10">
    <property type="entry name" value="VPA0735-like domain"/>
    <property type="match status" value="1"/>
</dbReference>
<dbReference type="PATRIC" id="fig|1440762.4.peg.2216"/>
<feature type="domain" description="DUF1254" evidence="3">
    <location>
        <begin position="72"/>
        <end position="205"/>
    </location>
</feature>
<dbReference type="AlphaFoldDB" id="A0A0G9H178"/>
<protein>
    <submittedName>
        <fullName evidence="4">Uncharacterized protein</fullName>
    </submittedName>
</protein>
<dbReference type="Pfam" id="PF06863">
    <property type="entry name" value="DUF1254"/>
    <property type="match status" value="1"/>
</dbReference>
<dbReference type="Gene3D" id="2.60.40.1610">
    <property type="entry name" value="Domain of unknown function DUF1254"/>
    <property type="match status" value="1"/>
</dbReference>
<dbReference type="EMBL" id="JPLA01000030">
    <property type="protein sequence ID" value="KLD63293.1"/>
    <property type="molecule type" value="Genomic_DNA"/>
</dbReference>
<feature type="chain" id="PRO_5005198208" evidence="1">
    <location>
        <begin position="18"/>
        <end position="478"/>
    </location>
</feature>
<comment type="caution">
    <text evidence="4">The sequence shown here is derived from an EMBL/GenBank/DDBJ whole genome shotgun (WGS) entry which is preliminary data.</text>
</comment>
<gene>
    <name evidence="4" type="ORF">Y882_12885</name>
</gene>
<evidence type="ECO:0000256" key="1">
    <source>
        <dbReference type="SAM" id="SignalP"/>
    </source>
</evidence>
<dbReference type="InterPro" id="IPR010679">
    <property type="entry name" value="DUF1254"/>
</dbReference>
<evidence type="ECO:0000313" key="4">
    <source>
        <dbReference type="EMBL" id="KLD63293.1"/>
    </source>
</evidence>
<dbReference type="STRING" id="1440762.Y882_12885"/>
<organism evidence="4 5">
    <name type="scientific">Dyella japonica DSM 16301</name>
    <dbReference type="NCBI Taxonomy" id="1440762"/>
    <lineage>
        <taxon>Bacteria</taxon>
        <taxon>Pseudomonadati</taxon>
        <taxon>Pseudomonadota</taxon>
        <taxon>Gammaproteobacteria</taxon>
        <taxon>Lysobacterales</taxon>
        <taxon>Rhodanobacteraceae</taxon>
        <taxon>Dyella</taxon>
    </lineage>
</organism>
<accession>A0A0G9H178</accession>
<sequence length="478" mass="52727">MKALLLSIAMSSTLALAPVAAWSADAAAQAPSPKDIQQRTVARRATEAVIWGMPAVNYQLMQDAFEQLQGGMNQVAYWSRPVNWKDQTLTPNPDTIYFMPFYDTRIGPVVMEIPPAEEGASITGSVDDSWQNALEDVGPAGVDKGKGGKYLILPPGYKDKVPAGYIPMASDTYRGFAILRSNLKSGSDADIDKAVAYGKRVKFYPLSAANKSGGPDTKFVDVYDKPFDATIPYDSRFFEALNRFVQAEPWATRDKAMIDMLKSLGIEKGKPFNPSAETRQALDAAALEAKAAIDLGYEQVFVPPFFDNTHWALPAAQETLAGMMTTFSNPDSYPIDGRAVIYSMAYFSTKHLGTGQFYLLTIKDAQGKRMDGGKNYRLHVPPKVPVRLYWSVTAYDGETHALIRNMRWASRGSNTPGLQTNADGSVDIYFGAKAPNGKEANWVPTDPARPFELLFRFYGPEKAFFDKAWKLTDLEPQP</sequence>
<dbReference type="SUPFAM" id="SSF160935">
    <property type="entry name" value="VPA0735-like"/>
    <property type="match status" value="1"/>
</dbReference>
<dbReference type="Proteomes" id="UP000035481">
    <property type="component" value="Unassembled WGS sequence"/>
</dbReference>
<reference evidence="4 5" key="1">
    <citation type="journal article" date="2015" name="Antonie Van Leeuwenhoek">
        <title>A phylogenomic and molecular marker based taxonomic framework for the order Xanthomonadales: proposal to transfer the families Algiphilaceae and Solimonadaceae to the order Nevskiales ord. nov. and to create a new family within the order Xanthomonadales, the family Rhodanobacteraceae fam. nov., containing the genus Rhodanobacter and its closest relatives.</title>
        <authorList>
            <person name="Naushad S."/>
            <person name="Adeolu M."/>
            <person name="Wong S."/>
            <person name="Sohail M."/>
            <person name="Schellhorn H.E."/>
            <person name="Gupta R.S."/>
        </authorList>
    </citation>
    <scope>NUCLEOTIDE SEQUENCE [LARGE SCALE GENOMIC DNA]</scope>
    <source>
        <strain evidence="4 5">DSM 16301</strain>
    </source>
</reference>
<dbReference type="OrthoDB" id="272779at2"/>
<dbReference type="PANTHER" id="PTHR36509">
    <property type="entry name" value="BLL3101 PROTEIN"/>
    <property type="match status" value="1"/>
</dbReference>
<dbReference type="Pfam" id="PF06742">
    <property type="entry name" value="DUF1214"/>
    <property type="match status" value="1"/>
</dbReference>
<dbReference type="InterPro" id="IPR037049">
    <property type="entry name" value="DUF1214_C_sf"/>
</dbReference>
<dbReference type="PANTHER" id="PTHR36509:SF3">
    <property type="entry name" value="SIGNAL PEPTIDE PROTEIN"/>
    <property type="match status" value="1"/>
</dbReference>
<keyword evidence="1" id="KW-0732">Signal</keyword>
<dbReference type="InterPro" id="IPR010621">
    <property type="entry name" value="DUF1214"/>
</dbReference>
<dbReference type="RefSeq" id="WP_052949967.1">
    <property type="nucleotide sequence ID" value="NZ_JPLA01000030.1"/>
</dbReference>
<evidence type="ECO:0000259" key="2">
    <source>
        <dbReference type="Pfam" id="PF06742"/>
    </source>
</evidence>
<dbReference type="Gene3D" id="2.60.120.600">
    <property type="entry name" value="Domain of unknown function DUF1214, C-terminal domain"/>
    <property type="match status" value="1"/>
</dbReference>
<feature type="signal peptide" evidence="1">
    <location>
        <begin position="1"/>
        <end position="17"/>
    </location>
</feature>
<proteinExistence type="predicted"/>